<gene>
    <name evidence="2" type="ORF">TNCT_318801</name>
</gene>
<evidence type="ECO:0000313" key="3">
    <source>
        <dbReference type="Proteomes" id="UP000887116"/>
    </source>
</evidence>
<feature type="region of interest" description="Disordered" evidence="1">
    <location>
        <begin position="1"/>
        <end position="44"/>
    </location>
</feature>
<evidence type="ECO:0000313" key="2">
    <source>
        <dbReference type="EMBL" id="GFR21878.1"/>
    </source>
</evidence>
<keyword evidence="3" id="KW-1185">Reference proteome</keyword>
<accession>A0A8X6JE47</accession>
<proteinExistence type="predicted"/>
<protein>
    <submittedName>
        <fullName evidence="2">Uncharacterized protein</fullName>
    </submittedName>
</protein>
<dbReference type="AlphaFoldDB" id="A0A8X6JE47"/>
<evidence type="ECO:0000256" key="1">
    <source>
        <dbReference type="SAM" id="MobiDB-lite"/>
    </source>
</evidence>
<feature type="compositionally biased region" description="Basic and acidic residues" evidence="1">
    <location>
        <begin position="33"/>
        <end position="44"/>
    </location>
</feature>
<reference evidence="2" key="1">
    <citation type="submission" date="2020-07" db="EMBL/GenBank/DDBJ databases">
        <title>Multicomponent nature underlies the extraordinary mechanical properties of spider dragline silk.</title>
        <authorList>
            <person name="Kono N."/>
            <person name="Nakamura H."/>
            <person name="Mori M."/>
            <person name="Yoshida Y."/>
            <person name="Ohtoshi R."/>
            <person name="Malay A.D."/>
            <person name="Moran D.A.P."/>
            <person name="Tomita M."/>
            <person name="Numata K."/>
            <person name="Arakawa K."/>
        </authorList>
    </citation>
    <scope>NUCLEOTIDE SEQUENCE</scope>
</reference>
<dbReference type="Proteomes" id="UP000887116">
    <property type="component" value="Unassembled WGS sequence"/>
</dbReference>
<organism evidence="2 3">
    <name type="scientific">Trichonephila clavata</name>
    <name type="common">Joro spider</name>
    <name type="synonym">Nephila clavata</name>
    <dbReference type="NCBI Taxonomy" id="2740835"/>
    <lineage>
        <taxon>Eukaryota</taxon>
        <taxon>Metazoa</taxon>
        <taxon>Ecdysozoa</taxon>
        <taxon>Arthropoda</taxon>
        <taxon>Chelicerata</taxon>
        <taxon>Arachnida</taxon>
        <taxon>Araneae</taxon>
        <taxon>Araneomorphae</taxon>
        <taxon>Entelegynae</taxon>
        <taxon>Araneoidea</taxon>
        <taxon>Nephilidae</taxon>
        <taxon>Trichonephila</taxon>
    </lineage>
</organism>
<name>A0A8X6JE47_TRICU</name>
<sequence>MADNRNIDSSLLKRDGASQTVKKQVDGFSKSNFDTKDKKNEKSRSLMNINLKVCDEKAKNSTSENSLTKLPLTNLPVVFLNLYLVTNLSEKKFMGTK</sequence>
<comment type="caution">
    <text evidence="2">The sequence shown here is derived from an EMBL/GenBank/DDBJ whole genome shotgun (WGS) entry which is preliminary data.</text>
</comment>
<dbReference type="EMBL" id="BMAO01018202">
    <property type="protein sequence ID" value="GFR21878.1"/>
    <property type="molecule type" value="Genomic_DNA"/>
</dbReference>